<protein>
    <submittedName>
        <fullName evidence="1">Uncharacterized protein</fullName>
    </submittedName>
</protein>
<comment type="caution">
    <text evidence="1">The sequence shown here is derived from an EMBL/GenBank/DDBJ whole genome shotgun (WGS) entry which is preliminary data.</text>
</comment>
<proteinExistence type="predicted"/>
<evidence type="ECO:0000313" key="1">
    <source>
        <dbReference type="EMBL" id="CAI5455945.1"/>
    </source>
</evidence>
<dbReference type="Proteomes" id="UP001152747">
    <property type="component" value="Unassembled WGS sequence"/>
</dbReference>
<gene>
    <name evidence="1" type="ORF">CAMP_LOCUS18582</name>
</gene>
<accession>A0A9P1J3G8</accession>
<name>A0A9P1J3G8_9PELO</name>
<evidence type="ECO:0000313" key="2">
    <source>
        <dbReference type="Proteomes" id="UP001152747"/>
    </source>
</evidence>
<keyword evidence="2" id="KW-1185">Reference proteome</keyword>
<dbReference type="AlphaFoldDB" id="A0A9P1J3G8"/>
<sequence>MRIGKIEKFFVMEDMYCKEDASLRTLSRDMLKINAMAWKYVFAKVTQEDEVWLSKTADRIEKVDKLIEIDMMNKADKSAPQWSHVKMT</sequence>
<reference evidence="1" key="1">
    <citation type="submission" date="2022-11" db="EMBL/GenBank/DDBJ databases">
        <authorList>
            <person name="Kikuchi T."/>
        </authorList>
    </citation>
    <scope>NUCLEOTIDE SEQUENCE</scope>
    <source>
        <strain evidence="1">PS1010</strain>
    </source>
</reference>
<organism evidence="1 2">
    <name type="scientific">Caenorhabditis angaria</name>
    <dbReference type="NCBI Taxonomy" id="860376"/>
    <lineage>
        <taxon>Eukaryota</taxon>
        <taxon>Metazoa</taxon>
        <taxon>Ecdysozoa</taxon>
        <taxon>Nematoda</taxon>
        <taxon>Chromadorea</taxon>
        <taxon>Rhabditida</taxon>
        <taxon>Rhabditina</taxon>
        <taxon>Rhabditomorpha</taxon>
        <taxon>Rhabditoidea</taxon>
        <taxon>Rhabditidae</taxon>
        <taxon>Peloderinae</taxon>
        <taxon>Caenorhabditis</taxon>
    </lineage>
</organism>
<dbReference type="EMBL" id="CANHGI010000006">
    <property type="protein sequence ID" value="CAI5455945.1"/>
    <property type="molecule type" value="Genomic_DNA"/>
</dbReference>